<dbReference type="RefSeq" id="WP_263332053.1">
    <property type="nucleotide sequence ID" value="NZ_JAOVQO010000001.1"/>
</dbReference>
<evidence type="ECO:0000313" key="4">
    <source>
        <dbReference type="Proteomes" id="UP001209535"/>
    </source>
</evidence>
<organism evidence="3 4">
    <name type="scientific">Albidovulum salinarum</name>
    <dbReference type="NCBI Taxonomy" id="2984153"/>
    <lineage>
        <taxon>Bacteria</taxon>
        <taxon>Pseudomonadati</taxon>
        <taxon>Pseudomonadota</taxon>
        <taxon>Alphaproteobacteria</taxon>
        <taxon>Rhodobacterales</taxon>
        <taxon>Paracoccaceae</taxon>
        <taxon>Albidovulum</taxon>
    </lineage>
</organism>
<feature type="domain" description="BPL/LPL catalytic" evidence="2">
    <location>
        <begin position="7"/>
        <end position="188"/>
    </location>
</feature>
<evidence type="ECO:0000313" key="3">
    <source>
        <dbReference type="EMBL" id="MCU9846451.1"/>
    </source>
</evidence>
<dbReference type="Gene3D" id="3.30.930.10">
    <property type="entry name" value="Bira Bifunctional Protein, Domain 2"/>
    <property type="match status" value="1"/>
</dbReference>
<dbReference type="InterPro" id="IPR045864">
    <property type="entry name" value="aa-tRNA-synth_II/BPL/LPL"/>
</dbReference>
<name>A0ABT2WXQ0_9RHOB</name>
<protein>
    <submittedName>
        <fullName evidence="3">DUF4444 domain-containing protein</fullName>
    </submittedName>
</protein>
<gene>
    <name evidence="3" type="ORF">OEZ60_00340</name>
</gene>
<evidence type="ECO:0000259" key="2">
    <source>
        <dbReference type="Pfam" id="PF16917"/>
    </source>
</evidence>
<reference evidence="3 4" key="1">
    <citation type="submission" date="2022-10" db="EMBL/GenBank/DDBJ databases">
        <title>Defluviimonas sp. nov., isolated from ocean surface sediments.</title>
        <authorList>
            <person name="He W."/>
            <person name="Wang L."/>
            <person name="Zhang D.-F."/>
        </authorList>
    </citation>
    <scope>NUCLEOTIDE SEQUENCE [LARGE SCALE GENOMIC DNA]</scope>
    <source>
        <strain evidence="3 4">WL0024</strain>
    </source>
</reference>
<dbReference type="InterPro" id="IPR004143">
    <property type="entry name" value="BPL_LPL_catalytic"/>
</dbReference>
<comment type="caution">
    <text evidence="3">The sequence shown here is derived from an EMBL/GenBank/DDBJ whole genome shotgun (WGS) entry which is preliminary data.</text>
</comment>
<keyword evidence="4" id="KW-1185">Reference proteome</keyword>
<dbReference type="EMBL" id="JAOVQO010000001">
    <property type="protein sequence ID" value="MCU9846451.1"/>
    <property type="molecule type" value="Genomic_DNA"/>
</dbReference>
<dbReference type="Pfam" id="PF16917">
    <property type="entry name" value="BPL_LplA_LipB_2"/>
    <property type="match status" value="1"/>
</dbReference>
<proteinExistence type="predicted"/>
<dbReference type="Proteomes" id="UP001209535">
    <property type="component" value="Unassembled WGS sequence"/>
</dbReference>
<evidence type="ECO:0000259" key="1">
    <source>
        <dbReference type="Pfam" id="PF14563"/>
    </source>
</evidence>
<sequence>MSAAPVFPPLMTGRAAEAEDPFLLACKEAESDGDPGLLVWRVTSETLSAALVLVPESLLEPAMAGFIACAVGLQNALGALAPPETAVHLDWSGGIILNGAEAGRLRVAAPSRDPAEEPDWLVVGFDLALSLPPGAEPGENPGRTALDQEGCGGLDPLRLLEAWSRHTLLWLNALDDAEGRADLHREWQGLAWKLGETVAVTVAGLQEAGRFLGADENFGMLIETGGTTRLIRLSALIEEV</sequence>
<dbReference type="Gene3D" id="2.30.30.100">
    <property type="match status" value="1"/>
</dbReference>
<accession>A0ABT2WXQ0</accession>
<feature type="domain" description="DUF4444" evidence="1">
    <location>
        <begin position="199"/>
        <end position="239"/>
    </location>
</feature>
<dbReference type="Pfam" id="PF14563">
    <property type="entry name" value="DUF4444"/>
    <property type="match status" value="1"/>
</dbReference>
<dbReference type="InterPro" id="IPR028044">
    <property type="entry name" value="DUF4444"/>
</dbReference>